<feature type="domain" description="UPF0033" evidence="4">
    <location>
        <begin position="14"/>
        <end position="38"/>
    </location>
</feature>
<dbReference type="GO" id="GO:0002143">
    <property type="term" value="P:tRNA wobble position uridine thiolation"/>
    <property type="evidence" value="ECO:0007669"/>
    <property type="project" value="InterPro"/>
</dbReference>
<dbReference type="Pfam" id="PF01206">
    <property type="entry name" value="TusA"/>
    <property type="match status" value="1"/>
</dbReference>
<evidence type="ECO:0000313" key="5">
    <source>
        <dbReference type="EMBL" id="GFN45183.1"/>
    </source>
</evidence>
<dbReference type="EMBL" id="BLXO01000001">
    <property type="protein sequence ID" value="GFN45183.1"/>
    <property type="molecule type" value="Genomic_DNA"/>
</dbReference>
<dbReference type="AlphaFoldDB" id="A0A6L2ZK22"/>
<keyword evidence="2 3" id="KW-0963">Cytoplasm</keyword>
<evidence type="ECO:0000256" key="1">
    <source>
        <dbReference type="ARBA" id="ARBA00008984"/>
    </source>
</evidence>
<dbReference type="Proteomes" id="UP000504714">
    <property type="component" value="Unassembled WGS sequence"/>
</dbReference>
<dbReference type="InterPro" id="IPR022931">
    <property type="entry name" value="Sulphur_carrier_TusA"/>
</dbReference>
<protein>
    <recommendedName>
        <fullName evidence="3">Sulfur carrier protein TusA</fullName>
    </recommendedName>
    <alternativeName>
        <fullName evidence="3">Sulfur mediator TusA</fullName>
    </alternativeName>
    <alternativeName>
        <fullName evidence="3">Sulfur transfer protein TusA</fullName>
    </alternativeName>
    <alternativeName>
        <fullName evidence="3">tRNA 2-thiouridine synthesizing protein A</fullName>
    </alternativeName>
</protein>
<dbReference type="GO" id="GO:0097163">
    <property type="term" value="F:sulfur carrier activity"/>
    <property type="evidence" value="ECO:0007669"/>
    <property type="project" value="UniProtKB-UniRule"/>
</dbReference>
<gene>
    <name evidence="3 5" type="primary">tusA</name>
    <name evidence="5" type="ORF">RINTU1_01990</name>
</gene>
<dbReference type="InterPro" id="IPR001455">
    <property type="entry name" value="TusA-like"/>
</dbReference>
<comment type="caution">
    <text evidence="5">The sequence shown here is derived from an EMBL/GenBank/DDBJ whole genome shotgun (WGS) entry which is preliminary data.</text>
</comment>
<comment type="subunit">
    <text evidence="3">Interacts with IscS.</text>
</comment>
<dbReference type="NCBIfam" id="NF001423">
    <property type="entry name" value="PRK00299.1"/>
    <property type="match status" value="1"/>
</dbReference>
<evidence type="ECO:0000313" key="6">
    <source>
        <dbReference type="Proteomes" id="UP000504714"/>
    </source>
</evidence>
<accession>A0A6L2ZK22</accession>
<dbReference type="RefSeq" id="WP_176487092.1">
    <property type="nucleotide sequence ID" value="NZ_BLXO01000001.1"/>
</dbReference>
<dbReference type="PANTHER" id="PTHR33279:SF2">
    <property type="entry name" value="SULFUR CARRIER PROTEIN TUSA"/>
    <property type="match status" value="1"/>
</dbReference>
<organism evidence="5 6">
    <name type="scientific">Candidatus Regiella insecticola</name>
    <dbReference type="NCBI Taxonomy" id="138073"/>
    <lineage>
        <taxon>Bacteria</taxon>
        <taxon>Pseudomonadati</taxon>
        <taxon>Pseudomonadota</taxon>
        <taxon>Gammaproteobacteria</taxon>
        <taxon>Enterobacterales</taxon>
        <taxon>Enterobacteriaceae</taxon>
        <taxon>aphid secondary symbionts</taxon>
        <taxon>Candidatus Regiella</taxon>
    </lineage>
</organism>
<feature type="active site" description="Cysteine persulfide intermediate" evidence="3">
    <location>
        <position position="21"/>
    </location>
</feature>
<name>A0A6L2ZK22_9ENTR</name>
<dbReference type="GO" id="GO:0005737">
    <property type="term" value="C:cytoplasm"/>
    <property type="evidence" value="ECO:0007669"/>
    <property type="project" value="UniProtKB-SubCell"/>
</dbReference>
<evidence type="ECO:0000256" key="2">
    <source>
        <dbReference type="ARBA" id="ARBA00022490"/>
    </source>
</evidence>
<dbReference type="InterPro" id="IPR036868">
    <property type="entry name" value="TusA-like_sf"/>
</dbReference>
<sequence>MKAPFADADPDITINVSGMRCPEPVMMVRKAVRHMDKGQTLLIIADDPTTTRDIPAFCRFMDHQLLAQNVKQTPYQYLVRKGMDID</sequence>
<comment type="function">
    <text evidence="3">Sulfur carrier protein involved in sulfur trafficking in the cell. Part of a sulfur-relay system required for 2-thiolation during synthesis of 2-thiouridine of the modified wobble base 5-methylaminomethyl-2-thiouridine (mnm(5)s(2)U) in tRNA. Interacts with IscS and stimulates its cysteine desulfurase activity. Accepts an activated sulfur from IscS, which is then transferred to TusD, and thus determines the direction of sulfur flow from IscS to 2-thiouridine formation. Also appears to be involved in sulfur transfer for the biosynthesis of molybdopterin.</text>
</comment>
<comment type="similarity">
    <text evidence="1 3">Belongs to the sulfur carrier protein TusA family.</text>
</comment>
<proteinExistence type="inferred from homology"/>
<comment type="pathway">
    <text evidence="3">tRNA modification.</text>
</comment>
<keyword evidence="3" id="KW-0819">tRNA processing</keyword>
<dbReference type="PROSITE" id="PS01148">
    <property type="entry name" value="UPF0033"/>
    <property type="match status" value="1"/>
</dbReference>
<comment type="subcellular location">
    <subcellularLocation>
        <location evidence="3">Cytoplasm</location>
    </subcellularLocation>
</comment>
<dbReference type="Gene3D" id="3.30.110.40">
    <property type="entry name" value="TusA-like domain"/>
    <property type="match status" value="1"/>
</dbReference>
<reference evidence="5 6" key="1">
    <citation type="submission" date="2020-06" db="EMBL/GenBank/DDBJ databases">
        <title>The genome sequence of Candidatus Regiella insecticola strain Tut.</title>
        <authorList>
            <person name="Nikoh N."/>
            <person name="Tsuchida T."/>
            <person name="Koga R."/>
            <person name="Oshima K."/>
            <person name="Hattori M."/>
            <person name="Fukatsu T."/>
        </authorList>
    </citation>
    <scope>NUCLEOTIDE SEQUENCE [LARGE SCALE GENOMIC DNA]</scope>
    <source>
        <strain evidence="5 6">Tut</strain>
    </source>
</reference>
<dbReference type="HAMAP" id="MF_00413">
    <property type="entry name" value="Thiourid_synth_A"/>
    <property type="match status" value="1"/>
</dbReference>
<evidence type="ECO:0000259" key="4">
    <source>
        <dbReference type="PROSITE" id="PS01148"/>
    </source>
</evidence>
<dbReference type="SUPFAM" id="SSF64307">
    <property type="entry name" value="SirA-like"/>
    <property type="match status" value="1"/>
</dbReference>
<evidence type="ECO:0000256" key="3">
    <source>
        <dbReference type="HAMAP-Rule" id="MF_00413"/>
    </source>
</evidence>
<dbReference type="PANTHER" id="PTHR33279">
    <property type="entry name" value="SULFUR CARRIER PROTEIN YEDF-RELATED"/>
    <property type="match status" value="1"/>
</dbReference>